<evidence type="ECO:0000313" key="1">
    <source>
        <dbReference type="EMBL" id="KHG10914.1"/>
    </source>
</evidence>
<protein>
    <submittedName>
        <fullName evidence="1">Uncharacterized protein</fullName>
    </submittedName>
</protein>
<name>A0A0B0NGJ0_GOSAR</name>
<evidence type="ECO:0000313" key="2">
    <source>
        <dbReference type="Proteomes" id="UP000032142"/>
    </source>
</evidence>
<dbReference type="AlphaFoldDB" id="A0A0B0NGJ0"/>
<gene>
    <name evidence="1" type="ORF">F383_14577</name>
</gene>
<sequence>MCLDRAKTGHTYLLVHTATRHSRVPGRGMLT</sequence>
<dbReference type="Proteomes" id="UP000032142">
    <property type="component" value="Unassembled WGS sequence"/>
</dbReference>
<proteinExistence type="predicted"/>
<accession>A0A0B0NGJ0</accession>
<keyword evidence="2" id="KW-1185">Reference proteome</keyword>
<organism evidence="1 2">
    <name type="scientific">Gossypium arboreum</name>
    <name type="common">Tree cotton</name>
    <name type="synonym">Gossypium nanking</name>
    <dbReference type="NCBI Taxonomy" id="29729"/>
    <lineage>
        <taxon>Eukaryota</taxon>
        <taxon>Viridiplantae</taxon>
        <taxon>Streptophyta</taxon>
        <taxon>Embryophyta</taxon>
        <taxon>Tracheophyta</taxon>
        <taxon>Spermatophyta</taxon>
        <taxon>Magnoliopsida</taxon>
        <taxon>eudicotyledons</taxon>
        <taxon>Gunneridae</taxon>
        <taxon>Pentapetalae</taxon>
        <taxon>rosids</taxon>
        <taxon>malvids</taxon>
        <taxon>Malvales</taxon>
        <taxon>Malvaceae</taxon>
        <taxon>Malvoideae</taxon>
        <taxon>Gossypium</taxon>
    </lineage>
</organism>
<dbReference type="EMBL" id="KN394848">
    <property type="protein sequence ID" value="KHG10914.1"/>
    <property type="molecule type" value="Genomic_DNA"/>
</dbReference>
<reference evidence="2" key="1">
    <citation type="submission" date="2014-09" db="EMBL/GenBank/DDBJ databases">
        <authorList>
            <person name="Mudge J."/>
            <person name="Ramaraj T."/>
            <person name="Lindquist I.E."/>
            <person name="Bharti A.K."/>
            <person name="Sundararajan A."/>
            <person name="Cameron C.T."/>
            <person name="Woodward J.E."/>
            <person name="May G.D."/>
            <person name="Brubaker C."/>
            <person name="Broadhvest J."/>
            <person name="Wilkins T.A."/>
        </authorList>
    </citation>
    <scope>NUCLEOTIDE SEQUENCE</scope>
    <source>
        <strain evidence="2">cv. AKA8401</strain>
    </source>
</reference>